<organism evidence="2">
    <name type="scientific">marine sediment metagenome</name>
    <dbReference type="NCBI Taxonomy" id="412755"/>
    <lineage>
        <taxon>unclassified sequences</taxon>
        <taxon>metagenomes</taxon>
        <taxon>ecological metagenomes</taxon>
    </lineage>
</organism>
<reference evidence="2" key="1">
    <citation type="journal article" date="2015" name="Nature">
        <title>Complex archaea that bridge the gap between prokaryotes and eukaryotes.</title>
        <authorList>
            <person name="Spang A."/>
            <person name="Saw J.H."/>
            <person name="Jorgensen S.L."/>
            <person name="Zaremba-Niedzwiedzka K."/>
            <person name="Martijn J."/>
            <person name="Lind A.E."/>
            <person name="van Eijk R."/>
            <person name="Schleper C."/>
            <person name="Guy L."/>
            <person name="Ettema T.J."/>
        </authorList>
    </citation>
    <scope>NUCLEOTIDE SEQUENCE</scope>
</reference>
<dbReference type="EMBL" id="LAZR01000313">
    <property type="protein sequence ID" value="KKN75228.1"/>
    <property type="molecule type" value="Genomic_DNA"/>
</dbReference>
<comment type="caution">
    <text evidence="2">The sequence shown here is derived from an EMBL/GenBank/DDBJ whole genome shotgun (WGS) entry which is preliminary data.</text>
</comment>
<sequence>MNDMIDRATGSTGNAVSDGLTRAGWVAAVQASVAFSVLRWDWLEADELALLEIPITFIAVAAWGLWDRFGR</sequence>
<gene>
    <name evidence="2" type="ORF">LCGC14_0382270</name>
</gene>
<name>A0A0F9WAP8_9ZZZZ</name>
<accession>A0A0F9WAP8</accession>
<keyword evidence="1" id="KW-1133">Transmembrane helix</keyword>
<evidence type="ECO:0000313" key="2">
    <source>
        <dbReference type="EMBL" id="KKN75228.1"/>
    </source>
</evidence>
<dbReference type="AlphaFoldDB" id="A0A0F9WAP8"/>
<feature type="transmembrane region" description="Helical" evidence="1">
    <location>
        <begin position="48"/>
        <end position="66"/>
    </location>
</feature>
<proteinExistence type="predicted"/>
<protein>
    <submittedName>
        <fullName evidence="2">Uncharacterized protein</fullName>
    </submittedName>
</protein>
<keyword evidence="1" id="KW-0812">Transmembrane</keyword>
<keyword evidence="1" id="KW-0472">Membrane</keyword>
<evidence type="ECO:0000256" key="1">
    <source>
        <dbReference type="SAM" id="Phobius"/>
    </source>
</evidence>